<dbReference type="HOGENOM" id="CLU_070010_3_0_2"/>
<reference evidence="1 2" key="1">
    <citation type="journal article" date="2009" name="J. Bacteriol.">
        <title>Complete genome sequence of the anaerobic, protein-degrading hyperthermophilic crenarchaeon Desulfurococcus kamchatkensis.</title>
        <authorList>
            <person name="Ravin N.V."/>
            <person name="Mardanov A.V."/>
            <person name="Beletsky A.V."/>
            <person name="Kublanov I.V."/>
            <person name="Kolganova T.V."/>
            <person name="Lebedinsky A.V."/>
            <person name="Chernyh N.A."/>
            <person name="Bonch-Osmolovskaya E.A."/>
            <person name="Skryabin K.G."/>
        </authorList>
    </citation>
    <scope>NUCLEOTIDE SEQUENCE [LARGE SCALE GENOMIC DNA]</scope>
    <source>
        <strain evidence="2">DSM 18924 / JCM 16383 / VKM B-2413 / 1221n</strain>
    </source>
</reference>
<dbReference type="SUPFAM" id="SSF56281">
    <property type="entry name" value="Metallo-hydrolase/oxidoreductase"/>
    <property type="match status" value="1"/>
</dbReference>
<dbReference type="GeneID" id="7171518"/>
<organism evidence="1 2">
    <name type="scientific">Desulfurococcus amylolyticus (strain DSM 18924 / JCM 16383 / VKM B-2413 / 1221n)</name>
    <name type="common">Desulfurococcus kamchatkensis</name>
    <dbReference type="NCBI Taxonomy" id="490899"/>
    <lineage>
        <taxon>Archaea</taxon>
        <taxon>Thermoproteota</taxon>
        <taxon>Thermoprotei</taxon>
        <taxon>Desulfurococcales</taxon>
        <taxon>Desulfurococcaceae</taxon>
        <taxon>Desulfurococcus</taxon>
    </lineage>
</organism>
<proteinExistence type="predicted"/>
<dbReference type="EMBL" id="CP001140">
    <property type="protein sequence ID" value="ACL10482.1"/>
    <property type="molecule type" value="Genomic_DNA"/>
</dbReference>
<dbReference type="GO" id="GO:0016787">
    <property type="term" value="F:hydrolase activity"/>
    <property type="evidence" value="ECO:0007669"/>
    <property type="project" value="UniProtKB-KW"/>
</dbReference>
<evidence type="ECO:0000313" key="2">
    <source>
        <dbReference type="Proteomes" id="UP000006903"/>
    </source>
</evidence>
<evidence type="ECO:0000313" key="1">
    <source>
        <dbReference type="EMBL" id="ACL10482.1"/>
    </source>
</evidence>
<dbReference type="eggNOG" id="arCOG00497">
    <property type="taxonomic scope" value="Archaea"/>
</dbReference>
<dbReference type="Gene3D" id="3.60.15.10">
    <property type="entry name" value="Ribonuclease Z/Hydroxyacylglutathione hydrolase-like"/>
    <property type="match status" value="1"/>
</dbReference>
<dbReference type="Pfam" id="PF13483">
    <property type="entry name" value="Lactamase_B_3"/>
    <property type="match status" value="1"/>
</dbReference>
<dbReference type="STRING" id="490899.DKAM_0153"/>
<keyword evidence="1" id="KW-0378">Hydrolase</keyword>
<dbReference type="Proteomes" id="UP000006903">
    <property type="component" value="Chromosome"/>
</dbReference>
<dbReference type="AlphaFoldDB" id="B8D2T5"/>
<dbReference type="PANTHER" id="PTHR42967:SF1">
    <property type="entry name" value="MBL FOLD METALLO-HYDROLASE"/>
    <property type="match status" value="1"/>
</dbReference>
<protein>
    <submittedName>
        <fullName evidence="1">Zn-dependent hydrolase of the beta-lactamase fold-like protein</fullName>
    </submittedName>
</protein>
<name>B8D2T5_DESA1</name>
<sequence>MLPVTWHGHACISLRRDDGYTIVIDPHDGYSIGIKRPEVKADLVLVTHDHFDHNAVDVVARDKVKTRILKSFRGEVVIDDVKITGLPTYHDKQRGRRRGENTVYIVEVSNKRIAHLGDLGEKPGWDIISRLKGVDLLAIPVGGTFTIEPEEAWSIVEEVRPVNILPIHYWFTGVSLPLKPIDEFLKHVKGYSIVRLDSNSFTLENYSNSIIQLKYV</sequence>
<dbReference type="InterPro" id="IPR036866">
    <property type="entry name" value="RibonucZ/Hydroxyglut_hydro"/>
</dbReference>
<gene>
    <name evidence="1" type="ordered locus">DKAM_0153</name>
</gene>
<dbReference type="KEGG" id="dka:DKAM_0153"/>
<dbReference type="PANTHER" id="PTHR42967">
    <property type="entry name" value="METAL DEPENDENT HYDROLASE"/>
    <property type="match status" value="1"/>
</dbReference>
<dbReference type="RefSeq" id="WP_012607824.1">
    <property type="nucleotide sequence ID" value="NC_011766.1"/>
</dbReference>
<accession>B8D2T5</accession>